<dbReference type="Gene3D" id="3.10.450.50">
    <property type="match status" value="1"/>
</dbReference>
<name>A0A8J3QIN5_9ACTN</name>
<evidence type="ECO:0000313" key="3">
    <source>
        <dbReference type="Proteomes" id="UP000612899"/>
    </source>
</evidence>
<accession>A0A8J3QIN5</accession>
<organism evidence="2 3">
    <name type="scientific">Rhizocola hellebori</name>
    <dbReference type="NCBI Taxonomy" id="1392758"/>
    <lineage>
        <taxon>Bacteria</taxon>
        <taxon>Bacillati</taxon>
        <taxon>Actinomycetota</taxon>
        <taxon>Actinomycetes</taxon>
        <taxon>Micromonosporales</taxon>
        <taxon>Micromonosporaceae</taxon>
        <taxon>Rhizocola</taxon>
    </lineage>
</organism>
<dbReference type="RefSeq" id="WP_239124560.1">
    <property type="nucleotide sequence ID" value="NZ_BONY01000146.1"/>
</dbReference>
<dbReference type="InterPro" id="IPR048469">
    <property type="entry name" value="YchJ-like_M"/>
</dbReference>
<dbReference type="AlphaFoldDB" id="A0A8J3QIN5"/>
<feature type="domain" description="YchJ-like middle NTF2-like" evidence="1">
    <location>
        <begin position="19"/>
        <end position="113"/>
    </location>
</feature>
<dbReference type="Proteomes" id="UP000612899">
    <property type="component" value="Unassembled WGS sequence"/>
</dbReference>
<reference evidence="2" key="1">
    <citation type="submission" date="2021-01" db="EMBL/GenBank/DDBJ databases">
        <title>Whole genome shotgun sequence of Rhizocola hellebori NBRC 109834.</title>
        <authorList>
            <person name="Komaki H."/>
            <person name="Tamura T."/>
        </authorList>
    </citation>
    <scope>NUCLEOTIDE SEQUENCE</scope>
    <source>
        <strain evidence="2">NBRC 109834</strain>
    </source>
</reference>
<sequence>MPYAECCEPLHLGLRKAATAEALMRSRFSAFARNDEDYLLKTWFAGTRPKALNLDQTTRWIRLEVLATSQGSLFDSSATVLFEAHYRQDGKPGVLREESSFVREHEQWFYVRGNYG</sequence>
<evidence type="ECO:0000313" key="2">
    <source>
        <dbReference type="EMBL" id="GIH11598.1"/>
    </source>
</evidence>
<keyword evidence="3" id="KW-1185">Reference proteome</keyword>
<protein>
    <submittedName>
        <fullName evidence="2">UPF0225 protein</fullName>
    </submittedName>
</protein>
<comment type="caution">
    <text evidence="2">The sequence shown here is derived from an EMBL/GenBank/DDBJ whole genome shotgun (WGS) entry which is preliminary data.</text>
</comment>
<gene>
    <name evidence="2" type="ORF">Rhe02_96650</name>
</gene>
<dbReference type="InterPro" id="IPR032710">
    <property type="entry name" value="NTF2-like_dom_sf"/>
</dbReference>
<dbReference type="Pfam" id="PF17775">
    <property type="entry name" value="YchJ_M-like"/>
    <property type="match status" value="1"/>
</dbReference>
<proteinExistence type="predicted"/>
<dbReference type="EMBL" id="BONY01000146">
    <property type="protein sequence ID" value="GIH11598.1"/>
    <property type="molecule type" value="Genomic_DNA"/>
</dbReference>
<dbReference type="SUPFAM" id="SSF54427">
    <property type="entry name" value="NTF2-like"/>
    <property type="match status" value="1"/>
</dbReference>
<evidence type="ECO:0000259" key="1">
    <source>
        <dbReference type="Pfam" id="PF17775"/>
    </source>
</evidence>